<dbReference type="EMBL" id="JAWRVE010000286">
    <property type="protein sequence ID" value="KAL1845941.1"/>
    <property type="molecule type" value="Genomic_DNA"/>
</dbReference>
<protein>
    <recommendedName>
        <fullName evidence="11">Cytochrome P450</fullName>
    </recommendedName>
</protein>
<organism evidence="9 10">
    <name type="scientific">Diaporthe australafricana</name>
    <dbReference type="NCBI Taxonomy" id="127596"/>
    <lineage>
        <taxon>Eukaryota</taxon>
        <taxon>Fungi</taxon>
        <taxon>Dikarya</taxon>
        <taxon>Ascomycota</taxon>
        <taxon>Pezizomycotina</taxon>
        <taxon>Sordariomycetes</taxon>
        <taxon>Sordariomycetidae</taxon>
        <taxon>Diaporthales</taxon>
        <taxon>Diaporthaceae</taxon>
        <taxon>Diaporthe</taxon>
    </lineage>
</organism>
<dbReference type="Gene3D" id="1.10.630.10">
    <property type="entry name" value="Cytochrome P450"/>
    <property type="match status" value="1"/>
</dbReference>
<dbReference type="PROSITE" id="PS00086">
    <property type="entry name" value="CYTOCHROME_P450"/>
    <property type="match status" value="1"/>
</dbReference>
<evidence type="ECO:0000313" key="10">
    <source>
        <dbReference type="Proteomes" id="UP001583177"/>
    </source>
</evidence>
<dbReference type="PANTHER" id="PTHR46206">
    <property type="entry name" value="CYTOCHROME P450"/>
    <property type="match status" value="1"/>
</dbReference>
<dbReference type="PRINTS" id="PR00465">
    <property type="entry name" value="EP450IV"/>
</dbReference>
<dbReference type="InterPro" id="IPR036396">
    <property type="entry name" value="Cyt_P450_sf"/>
</dbReference>
<keyword evidence="4 8" id="KW-0479">Metal-binding</keyword>
<dbReference type="InterPro" id="IPR017972">
    <property type="entry name" value="Cyt_P450_CS"/>
</dbReference>
<dbReference type="InterPro" id="IPR002403">
    <property type="entry name" value="Cyt_P450_E_grp-IV"/>
</dbReference>
<keyword evidence="10" id="KW-1185">Reference proteome</keyword>
<evidence type="ECO:0000313" key="9">
    <source>
        <dbReference type="EMBL" id="KAL1845941.1"/>
    </source>
</evidence>
<reference evidence="9 10" key="1">
    <citation type="journal article" date="2024" name="IMA Fungus">
        <title>IMA Genome - F19 : A genome assembly and annotation guide to empower mycologists, including annotated draft genome sequences of Ceratocystis pirilliformis, Diaporthe australafricana, Fusarium ophioides, Paecilomyces lecythidis, and Sporothrix stenoceras.</title>
        <authorList>
            <person name="Aylward J."/>
            <person name="Wilson A.M."/>
            <person name="Visagie C.M."/>
            <person name="Spraker J."/>
            <person name="Barnes I."/>
            <person name="Buitendag C."/>
            <person name="Ceriani C."/>
            <person name="Del Mar Angel L."/>
            <person name="du Plessis D."/>
            <person name="Fuchs T."/>
            <person name="Gasser K."/>
            <person name="Kramer D."/>
            <person name="Li W."/>
            <person name="Munsamy K."/>
            <person name="Piso A."/>
            <person name="Price J.L."/>
            <person name="Sonnekus B."/>
            <person name="Thomas C."/>
            <person name="van der Nest A."/>
            <person name="van Dijk A."/>
            <person name="van Heerden A."/>
            <person name="van Vuuren N."/>
            <person name="Yilmaz N."/>
            <person name="Duong T.A."/>
            <person name="van der Merwe N.A."/>
            <person name="Wingfield M.J."/>
            <person name="Wingfield B.D."/>
        </authorList>
    </citation>
    <scope>NUCLEOTIDE SEQUENCE [LARGE SCALE GENOMIC DNA]</scope>
    <source>
        <strain evidence="9 10">CMW 18300</strain>
    </source>
</reference>
<evidence type="ECO:0000256" key="1">
    <source>
        <dbReference type="ARBA" id="ARBA00001971"/>
    </source>
</evidence>
<sequence length="403" mass="46645">MWDFRHSRQKLEFVQNSKGLLHKGKEAFNGRPFRVRSERGDVTVLPYDMASKIRNEDSLSFDLAVYDIKDCLLQIIARISSRVFLGSEICRDDKWLKITTEYSVDLFTAAKELGIWPRPLRRIVHWFLPSVQKLRTQIKNAHEIIVPLVHKRRAMRAAAASSGKPEPRFNDAIDWFEEFFNGKPYDPVGLQINLSVGAIHTTTDLLYWTMVCIADHPEYFDLLREEIIRVLSSEGWRKTSLYNLKLLDSVIKESQRLKPTSIANMRRVAEKNIDLPDGVHIRKGEKLVVSLTDLFERPREFDGHRWIRLRDIPGKEHVAHLVAVSREHIGFGLGEHACPGRFFAANELKIVFCHLLLKFDWEFVPGARPKVLANGFSLTLDPRAKLRMRRRTPELDLDSLAMD</sequence>
<dbReference type="Proteomes" id="UP001583177">
    <property type="component" value="Unassembled WGS sequence"/>
</dbReference>
<accession>A0ABR3VVE2</accession>
<dbReference type="InterPro" id="IPR001128">
    <property type="entry name" value="Cyt_P450"/>
</dbReference>
<evidence type="ECO:0008006" key="11">
    <source>
        <dbReference type="Google" id="ProtNLM"/>
    </source>
</evidence>
<comment type="caution">
    <text evidence="9">The sequence shown here is derived from an EMBL/GenBank/DDBJ whole genome shotgun (WGS) entry which is preliminary data.</text>
</comment>
<proteinExistence type="inferred from homology"/>
<dbReference type="SUPFAM" id="SSF48264">
    <property type="entry name" value="Cytochrome P450"/>
    <property type="match status" value="1"/>
</dbReference>
<keyword evidence="3 8" id="KW-0349">Heme</keyword>
<evidence type="ECO:0000256" key="5">
    <source>
        <dbReference type="ARBA" id="ARBA00023002"/>
    </source>
</evidence>
<name>A0ABR3VVE2_9PEZI</name>
<dbReference type="PRINTS" id="PR00385">
    <property type="entry name" value="P450"/>
</dbReference>
<dbReference type="Pfam" id="PF00067">
    <property type="entry name" value="p450"/>
    <property type="match status" value="1"/>
</dbReference>
<comment type="similarity">
    <text evidence="2 8">Belongs to the cytochrome P450 family.</text>
</comment>
<evidence type="ECO:0000256" key="4">
    <source>
        <dbReference type="ARBA" id="ARBA00022723"/>
    </source>
</evidence>
<evidence type="ECO:0000256" key="6">
    <source>
        <dbReference type="ARBA" id="ARBA00023004"/>
    </source>
</evidence>
<keyword evidence="5 8" id="KW-0560">Oxidoreductase</keyword>
<evidence type="ECO:0000256" key="8">
    <source>
        <dbReference type="RuleBase" id="RU000461"/>
    </source>
</evidence>
<evidence type="ECO:0000256" key="3">
    <source>
        <dbReference type="ARBA" id="ARBA00022617"/>
    </source>
</evidence>
<keyword evidence="7 8" id="KW-0503">Monooxygenase</keyword>
<evidence type="ECO:0000256" key="2">
    <source>
        <dbReference type="ARBA" id="ARBA00010617"/>
    </source>
</evidence>
<comment type="cofactor">
    <cofactor evidence="1">
        <name>heme</name>
        <dbReference type="ChEBI" id="CHEBI:30413"/>
    </cofactor>
</comment>
<keyword evidence="6 8" id="KW-0408">Iron</keyword>
<evidence type="ECO:0000256" key="7">
    <source>
        <dbReference type="ARBA" id="ARBA00023033"/>
    </source>
</evidence>
<dbReference type="CDD" id="cd11041">
    <property type="entry name" value="CYP503A1-like"/>
    <property type="match status" value="1"/>
</dbReference>
<gene>
    <name evidence="9" type="ORF">Daus18300_014401</name>
</gene>
<dbReference type="PANTHER" id="PTHR46206:SF2">
    <property type="entry name" value="CYTOCHROME P450 MONOOXYGENASE AUSG-RELATED"/>
    <property type="match status" value="1"/>
</dbReference>